<dbReference type="Proteomes" id="UP000774326">
    <property type="component" value="Unassembled WGS sequence"/>
</dbReference>
<organism evidence="1 2">
    <name type="scientific">Wickerhamomyces pijperi</name>
    <name type="common">Yeast</name>
    <name type="synonym">Pichia pijperi</name>
    <dbReference type="NCBI Taxonomy" id="599730"/>
    <lineage>
        <taxon>Eukaryota</taxon>
        <taxon>Fungi</taxon>
        <taxon>Dikarya</taxon>
        <taxon>Ascomycota</taxon>
        <taxon>Saccharomycotina</taxon>
        <taxon>Saccharomycetes</taxon>
        <taxon>Phaffomycetales</taxon>
        <taxon>Wickerhamomycetaceae</taxon>
        <taxon>Wickerhamomyces</taxon>
    </lineage>
</organism>
<accession>A0A9P8TKB5</accession>
<reference evidence="1" key="2">
    <citation type="submission" date="2021-01" db="EMBL/GenBank/DDBJ databases">
        <authorList>
            <person name="Schikora-Tamarit M.A."/>
        </authorList>
    </citation>
    <scope>NUCLEOTIDE SEQUENCE</scope>
    <source>
        <strain evidence="1">CBS2887</strain>
    </source>
</reference>
<reference evidence="1" key="1">
    <citation type="journal article" date="2021" name="Open Biol.">
        <title>Shared evolutionary footprints suggest mitochondrial oxidative damage underlies multiple complex I losses in fungi.</title>
        <authorList>
            <person name="Schikora-Tamarit M.A."/>
            <person name="Marcet-Houben M."/>
            <person name="Nosek J."/>
            <person name="Gabaldon T."/>
        </authorList>
    </citation>
    <scope>NUCLEOTIDE SEQUENCE</scope>
    <source>
        <strain evidence="1">CBS2887</strain>
    </source>
</reference>
<keyword evidence="2" id="KW-1185">Reference proteome</keyword>
<comment type="caution">
    <text evidence="1">The sequence shown here is derived from an EMBL/GenBank/DDBJ whole genome shotgun (WGS) entry which is preliminary data.</text>
</comment>
<proteinExistence type="predicted"/>
<evidence type="ECO:0000313" key="1">
    <source>
        <dbReference type="EMBL" id="KAH3682713.1"/>
    </source>
</evidence>
<evidence type="ECO:0000313" key="2">
    <source>
        <dbReference type="Proteomes" id="UP000774326"/>
    </source>
</evidence>
<dbReference type="AlphaFoldDB" id="A0A9P8TKB5"/>
<gene>
    <name evidence="1" type="ORF">WICPIJ_006319</name>
</gene>
<protein>
    <submittedName>
        <fullName evidence="1">Uncharacterized protein</fullName>
    </submittedName>
</protein>
<name>A0A9P8TKB5_WICPI</name>
<sequence length="147" mass="16335">MADSSSDRMDSMFTVSSSMLAFRFNFSHSCKIPSYDVLNPFELSEILIKDLVVSYSTLLNSAFNFSMMVVLSSVGFQLIWSKISSYSDSCEFSLVIPESKEAKLLALNLNFWSWAERSCKCGGSVESVGELISSKESNTEEISLSLL</sequence>
<dbReference type="EMBL" id="JAEUBG010003483">
    <property type="protein sequence ID" value="KAH3682713.1"/>
    <property type="molecule type" value="Genomic_DNA"/>
</dbReference>